<feature type="transmembrane region" description="Helical" evidence="5">
    <location>
        <begin position="12"/>
        <end position="45"/>
    </location>
</feature>
<dbReference type="EMBL" id="CP159254">
    <property type="protein sequence ID" value="XCG51925.1"/>
    <property type="molecule type" value="Genomic_DNA"/>
</dbReference>
<organism evidence="6">
    <name type="scientific">Mesorhizobium sp. WSM2240</name>
    <dbReference type="NCBI Taxonomy" id="3228851"/>
    <lineage>
        <taxon>Bacteria</taxon>
        <taxon>Pseudomonadati</taxon>
        <taxon>Pseudomonadota</taxon>
        <taxon>Alphaproteobacteria</taxon>
        <taxon>Hyphomicrobiales</taxon>
        <taxon>Phyllobacteriaceae</taxon>
        <taxon>Mesorhizobium</taxon>
    </lineage>
</organism>
<feature type="transmembrane region" description="Helical" evidence="5">
    <location>
        <begin position="154"/>
        <end position="177"/>
    </location>
</feature>
<keyword evidence="6" id="KW-0614">Plasmid</keyword>
<evidence type="ECO:0000313" key="6">
    <source>
        <dbReference type="EMBL" id="XCG51925.1"/>
    </source>
</evidence>
<evidence type="ECO:0000256" key="3">
    <source>
        <dbReference type="ARBA" id="ARBA00022989"/>
    </source>
</evidence>
<evidence type="ECO:0000256" key="5">
    <source>
        <dbReference type="RuleBase" id="RU363041"/>
    </source>
</evidence>
<keyword evidence="2 5" id="KW-0812">Transmembrane</keyword>
<geneLocation type="plasmid" evidence="6">
    <name>pMk2240C</name>
</geneLocation>
<dbReference type="AlphaFoldDB" id="A0AAU8CZW7"/>
<proteinExistence type="inferred from homology"/>
<feature type="transmembrane region" description="Helical" evidence="5">
    <location>
        <begin position="189"/>
        <end position="209"/>
    </location>
</feature>
<keyword evidence="3 5" id="KW-1133">Transmembrane helix</keyword>
<dbReference type="PANTHER" id="PTHR43483:SF3">
    <property type="entry name" value="MEMBRANE TRANSPORTER PROTEIN HI_0806-RELATED"/>
    <property type="match status" value="1"/>
</dbReference>
<evidence type="ECO:0000256" key="1">
    <source>
        <dbReference type="ARBA" id="ARBA00004141"/>
    </source>
</evidence>
<comment type="similarity">
    <text evidence="5">Belongs to the 4-toluene sulfonate uptake permease (TSUP) (TC 2.A.102) family.</text>
</comment>
<dbReference type="RefSeq" id="WP_353646174.1">
    <property type="nucleotide sequence ID" value="NZ_CP159254.1"/>
</dbReference>
<dbReference type="InterPro" id="IPR002781">
    <property type="entry name" value="TM_pro_TauE-like"/>
</dbReference>
<protein>
    <recommendedName>
        <fullName evidence="5">Probable membrane transporter protein</fullName>
    </recommendedName>
</protein>
<gene>
    <name evidence="6" type="ORF">ABVK50_28755</name>
</gene>
<accession>A0AAU8CZW7</accession>
<keyword evidence="5" id="KW-1003">Cell membrane</keyword>
<evidence type="ECO:0000256" key="4">
    <source>
        <dbReference type="ARBA" id="ARBA00023136"/>
    </source>
</evidence>
<evidence type="ECO:0000256" key="2">
    <source>
        <dbReference type="ARBA" id="ARBA00022692"/>
    </source>
</evidence>
<comment type="subcellular location">
    <subcellularLocation>
        <location evidence="5">Cell membrane</location>
        <topology evidence="5">Multi-pass membrane protein</topology>
    </subcellularLocation>
    <subcellularLocation>
        <location evidence="1">Membrane</location>
        <topology evidence="1">Multi-pass membrane protein</topology>
    </subcellularLocation>
</comment>
<feature type="transmembrane region" description="Helical" evidence="5">
    <location>
        <begin position="255"/>
        <end position="273"/>
    </location>
</feature>
<feature type="transmembrane region" description="Helical" evidence="5">
    <location>
        <begin position="221"/>
        <end position="243"/>
    </location>
</feature>
<feature type="transmembrane region" description="Helical" evidence="5">
    <location>
        <begin position="57"/>
        <end position="78"/>
    </location>
</feature>
<sequence>MLQALADPQTLLTLIAALLVAGAATGFLAGLFGVGGGAISVPVFYEIFGILGYEPEVAMPLAVGTSLAVIVPTSIMSARAHYAKGTVDLALLRLWALPVLAGVMLGAVIARYADPVVFQAVFIGVATENAAKLLTGGKGWRVREAFPSKGGMRLYGAAIGLSSSLMGIGGGALSNLVMTLHGAPIHRAVSTAAGVGVLIAIPGTLGYMAAGYSRPDLPPDAIGFVSLATFALTIPTSLLTARVGVALAHALPRRALETSFGIFLLLVCVRFVWDILT</sequence>
<dbReference type="Pfam" id="PF01925">
    <property type="entry name" value="TauE"/>
    <property type="match status" value="1"/>
</dbReference>
<feature type="transmembrane region" description="Helical" evidence="5">
    <location>
        <begin position="90"/>
        <end position="113"/>
    </location>
</feature>
<keyword evidence="4 5" id="KW-0472">Membrane</keyword>
<dbReference type="PANTHER" id="PTHR43483">
    <property type="entry name" value="MEMBRANE TRANSPORTER PROTEIN HI_0806-RELATED"/>
    <property type="match status" value="1"/>
</dbReference>
<reference evidence="6" key="1">
    <citation type="submission" date="2024-06" db="EMBL/GenBank/DDBJ databases">
        <title>Mesorhizobium karijinii sp. nov., a symbiont of the iconic Swainsona formosa from arid Australia.</title>
        <authorList>
            <person name="Hill Y.J."/>
            <person name="Watkin E.L.J."/>
            <person name="O'Hara G.W."/>
            <person name="Terpolilli J."/>
            <person name="Tye M.L."/>
            <person name="Kohlmeier M.G."/>
        </authorList>
    </citation>
    <scope>NUCLEOTIDE SEQUENCE</scope>
    <source>
        <strain evidence="6">WSM2240</strain>
        <plasmid evidence="6">pMk2240C</plasmid>
    </source>
</reference>
<name>A0AAU8CZW7_9HYPH</name>
<dbReference type="GO" id="GO:0005886">
    <property type="term" value="C:plasma membrane"/>
    <property type="evidence" value="ECO:0007669"/>
    <property type="project" value="UniProtKB-SubCell"/>
</dbReference>